<evidence type="ECO:0000313" key="4">
    <source>
        <dbReference type="EMBL" id="KAL2645151.1"/>
    </source>
</evidence>
<evidence type="ECO:0000313" key="5">
    <source>
        <dbReference type="Proteomes" id="UP001605036"/>
    </source>
</evidence>
<name>A0ABD1ZBT5_9MARC</name>
<dbReference type="SUPFAM" id="SSF48403">
    <property type="entry name" value="Ankyrin repeat"/>
    <property type="match status" value="2"/>
</dbReference>
<evidence type="ECO:0000256" key="3">
    <source>
        <dbReference type="PROSITE-ProRule" id="PRU00023"/>
    </source>
</evidence>
<dbReference type="InterPro" id="IPR036770">
    <property type="entry name" value="Ankyrin_rpt-contain_sf"/>
</dbReference>
<evidence type="ECO:0000256" key="2">
    <source>
        <dbReference type="ARBA" id="ARBA00023043"/>
    </source>
</evidence>
<dbReference type="PROSITE" id="PS50297">
    <property type="entry name" value="ANK_REP_REGION"/>
    <property type="match status" value="5"/>
</dbReference>
<feature type="repeat" description="ANK" evidence="3">
    <location>
        <begin position="570"/>
        <end position="602"/>
    </location>
</feature>
<feature type="repeat" description="ANK" evidence="3">
    <location>
        <begin position="369"/>
        <end position="401"/>
    </location>
</feature>
<feature type="repeat" description="ANK" evidence="3">
    <location>
        <begin position="76"/>
        <end position="108"/>
    </location>
</feature>
<feature type="repeat" description="ANK" evidence="3">
    <location>
        <begin position="472"/>
        <end position="504"/>
    </location>
</feature>
<accession>A0ABD1ZBT5</accession>
<dbReference type="Proteomes" id="UP001605036">
    <property type="component" value="Unassembled WGS sequence"/>
</dbReference>
<dbReference type="InterPro" id="IPR051165">
    <property type="entry name" value="Multifunctional_ANK_Repeat"/>
</dbReference>
<dbReference type="PROSITE" id="PS50088">
    <property type="entry name" value="ANK_REPEAT"/>
    <property type="match status" value="7"/>
</dbReference>
<keyword evidence="1" id="KW-0677">Repeat</keyword>
<reference evidence="4 5" key="1">
    <citation type="submission" date="2024-09" db="EMBL/GenBank/DDBJ databases">
        <title>Chromosome-scale assembly of Riccia fluitans.</title>
        <authorList>
            <person name="Paukszto L."/>
            <person name="Sawicki J."/>
            <person name="Karawczyk K."/>
            <person name="Piernik-Szablinska J."/>
            <person name="Szczecinska M."/>
            <person name="Mazdziarz M."/>
        </authorList>
    </citation>
    <scope>NUCLEOTIDE SEQUENCE [LARGE SCALE GENOMIC DNA]</scope>
    <source>
        <strain evidence="4">Rf_01</strain>
        <tissue evidence="4">Aerial parts of the thallus</tissue>
    </source>
</reference>
<evidence type="ECO:0000256" key="1">
    <source>
        <dbReference type="ARBA" id="ARBA00022737"/>
    </source>
</evidence>
<keyword evidence="2 3" id="KW-0040">ANK repeat</keyword>
<comment type="caution">
    <text evidence="4">The sequence shown here is derived from an EMBL/GenBank/DDBJ whole genome shotgun (WGS) entry which is preliminary data.</text>
</comment>
<dbReference type="Pfam" id="PF12796">
    <property type="entry name" value="Ank_2"/>
    <property type="match status" value="4"/>
</dbReference>
<organism evidence="4 5">
    <name type="scientific">Riccia fluitans</name>
    <dbReference type="NCBI Taxonomy" id="41844"/>
    <lineage>
        <taxon>Eukaryota</taxon>
        <taxon>Viridiplantae</taxon>
        <taxon>Streptophyta</taxon>
        <taxon>Embryophyta</taxon>
        <taxon>Marchantiophyta</taxon>
        <taxon>Marchantiopsida</taxon>
        <taxon>Marchantiidae</taxon>
        <taxon>Marchantiales</taxon>
        <taxon>Ricciaceae</taxon>
        <taxon>Riccia</taxon>
    </lineage>
</organism>
<keyword evidence="5" id="KW-1185">Reference proteome</keyword>
<protein>
    <submittedName>
        <fullName evidence="4">Uncharacterized protein</fullName>
    </submittedName>
</protein>
<feature type="repeat" description="ANK" evidence="3">
    <location>
        <begin position="438"/>
        <end position="471"/>
    </location>
</feature>
<dbReference type="InterPro" id="IPR002110">
    <property type="entry name" value="Ankyrin_rpt"/>
</dbReference>
<gene>
    <name evidence="4" type="ORF">R1flu_012738</name>
</gene>
<feature type="repeat" description="ANK" evidence="3">
    <location>
        <begin position="336"/>
        <end position="368"/>
    </location>
</feature>
<dbReference type="PANTHER" id="PTHR24123">
    <property type="entry name" value="ANKYRIN REPEAT-CONTAINING"/>
    <property type="match status" value="1"/>
</dbReference>
<dbReference type="Gene3D" id="2.30.29.30">
    <property type="entry name" value="Pleckstrin-homology domain (PH domain)/Phosphotyrosine-binding domain (PTB)"/>
    <property type="match status" value="1"/>
</dbReference>
<dbReference type="AlphaFoldDB" id="A0ABD1ZBT5"/>
<dbReference type="PANTHER" id="PTHR24123:SF139">
    <property type="entry name" value="ANKYRIN"/>
    <property type="match status" value="1"/>
</dbReference>
<feature type="repeat" description="ANK" evidence="3">
    <location>
        <begin position="537"/>
        <end position="569"/>
    </location>
</feature>
<dbReference type="SMART" id="SM00248">
    <property type="entry name" value="ANK"/>
    <property type="match status" value="11"/>
</dbReference>
<sequence length="750" mass="81970">MRQLLAHPENFEDRISLQLIEAALSGDEQAVHEALEHELIDVNYRGIVNLRLKSTDTIQREEVADEVQIEYQEFRTDITPLFAAAHVGHLGITKKLLSVGGDVNQKLFRGFATTAASREGHDKVLDHLLRAGAHQEAVEDALLEACLYGHVKAAELLIGSEMTRPEVLAQALVHASSRGFVDVVATLIKNGVDINSWYRILLRSVKPMLYANVDCTPLIAAIVGRQNLVVDYLLEAGAKTGCKASLGAWSWDSDSGEELRVGAGLGEPYDEAWCAVEYWESTGHILRSLLKHLSPDTVHNGRTLICHAILCRNMAALQLILDAGADPEILMQARDGQERPLHYAARSGWLPALKVLIEHGSSVDTTTESNDTPLMICAKYKYWDCFEELLAAGADLGMQNSSGQNAISIAEGNGYGTGLQKIIWDAVVKGKVTCTDPEVFSALHLAAKAGDLKVLQKLVGQVDVNINVQDRYGYTAAMVAVREGHIDAFKLLLYAGADIGMKSKKGETAVALARIDTLEQLEWILLDAILANILKSEGFQVLHFAARRGHLEVLTQLLKRGYALNGWDEDGYTPLMLSAREGHADACKLLLLAGADTALTNDRGETALSLAQKHSTSKAAENTILDYLAKKYVLAGAQVLKYKRQGRGKPHEKSLSMLKTGVLSWGSSRKRNVVCTEATLGPSAKFRRNRHRKGDADKLSIFRIVTFKGKEVHFEASTPDNAELWVRGINLLSAEVRAQVSNGSVKGVGE</sequence>
<dbReference type="Gene3D" id="1.25.40.20">
    <property type="entry name" value="Ankyrin repeat-containing domain"/>
    <property type="match status" value="5"/>
</dbReference>
<dbReference type="InterPro" id="IPR011993">
    <property type="entry name" value="PH-like_dom_sf"/>
</dbReference>
<dbReference type="Pfam" id="PF00023">
    <property type="entry name" value="Ank"/>
    <property type="match status" value="1"/>
</dbReference>
<dbReference type="EMBL" id="JBHFFA010000002">
    <property type="protein sequence ID" value="KAL2645151.1"/>
    <property type="molecule type" value="Genomic_DNA"/>
</dbReference>
<proteinExistence type="predicted"/>